<dbReference type="GO" id="GO:0004674">
    <property type="term" value="F:protein serine/threonine kinase activity"/>
    <property type="evidence" value="ECO:0007669"/>
    <property type="project" value="UniProtKB-KW"/>
</dbReference>
<dbReference type="RefSeq" id="WP_075006943.1">
    <property type="nucleotide sequence ID" value="NZ_FOAP01000006.1"/>
</dbReference>
<dbReference type="PROSITE" id="PS50011">
    <property type="entry name" value="PROTEIN_KINASE_DOM"/>
    <property type="match status" value="1"/>
</dbReference>
<evidence type="ECO:0000259" key="5">
    <source>
        <dbReference type="PROSITE" id="PS50011"/>
    </source>
</evidence>
<dbReference type="AlphaFoldDB" id="A0A1H7QS92"/>
<reference evidence="7" key="1">
    <citation type="submission" date="2016-10" db="EMBL/GenBank/DDBJ databases">
        <authorList>
            <person name="Varghese N."/>
            <person name="Submissions S."/>
        </authorList>
    </citation>
    <scope>NUCLEOTIDE SEQUENCE [LARGE SCALE GENOMIC DNA]</scope>
    <source>
        <strain evidence="7">DSM 17044</strain>
    </source>
</reference>
<keyword evidence="2" id="KW-0547">Nucleotide-binding</keyword>
<feature type="domain" description="Protein kinase" evidence="5">
    <location>
        <begin position="9"/>
        <end position="283"/>
    </location>
</feature>
<keyword evidence="7" id="KW-1185">Reference proteome</keyword>
<dbReference type="InterPro" id="IPR000719">
    <property type="entry name" value="Prot_kinase_dom"/>
</dbReference>
<keyword evidence="6" id="KW-0723">Serine/threonine-protein kinase</keyword>
<dbReference type="OrthoDB" id="9801841at2"/>
<dbReference type="InterPro" id="IPR011009">
    <property type="entry name" value="Kinase-like_dom_sf"/>
</dbReference>
<dbReference type="Gene3D" id="1.10.510.10">
    <property type="entry name" value="Transferase(Phosphotransferase) domain 1"/>
    <property type="match status" value="1"/>
</dbReference>
<sequence>MTLQPFGSYELLNRFGLSGTSELWFALPKQRRGINRPLLLKRILPHLAGDHRAAELFLQEAKLGASLQHPNIVRIFDFGEVQGIHYIAREFVHGKDLHSVQRLARRRTSVLTHERALRIISSVCEALAYAYHHVDHLCHPLKRVHGELAMRHILIGNDGAVKVIGFGSGKVTDPQLLMRGGIIPGRFDSMAPEQIMGKAMDHRTDLFTAGLVLYELLTGVRPLKRESDVETARATLECQIPPPSQMAQVPTALDGIVMKALARAPDDRYQDPRDFQLALEAYLTAQWAEPGSESLTAMMWRLSKDKDES</sequence>
<dbReference type="Pfam" id="PF00069">
    <property type="entry name" value="Pkinase"/>
    <property type="match status" value="1"/>
</dbReference>
<evidence type="ECO:0000256" key="4">
    <source>
        <dbReference type="ARBA" id="ARBA00022840"/>
    </source>
</evidence>
<dbReference type="GO" id="GO:0005524">
    <property type="term" value="F:ATP binding"/>
    <property type="evidence" value="ECO:0007669"/>
    <property type="project" value="UniProtKB-KW"/>
</dbReference>
<gene>
    <name evidence="6" type="ORF">SAMN05444354_106255</name>
</gene>
<organism evidence="6 7">
    <name type="scientific">Stigmatella aurantiaca</name>
    <dbReference type="NCBI Taxonomy" id="41"/>
    <lineage>
        <taxon>Bacteria</taxon>
        <taxon>Pseudomonadati</taxon>
        <taxon>Myxococcota</taxon>
        <taxon>Myxococcia</taxon>
        <taxon>Myxococcales</taxon>
        <taxon>Cystobacterineae</taxon>
        <taxon>Archangiaceae</taxon>
        <taxon>Stigmatella</taxon>
    </lineage>
</organism>
<keyword evidence="4" id="KW-0067">ATP-binding</keyword>
<dbReference type="EMBL" id="FOAP01000006">
    <property type="protein sequence ID" value="SEL50860.1"/>
    <property type="molecule type" value="Genomic_DNA"/>
</dbReference>
<name>A0A1H7QS92_STIAU</name>
<evidence type="ECO:0000256" key="2">
    <source>
        <dbReference type="ARBA" id="ARBA00022741"/>
    </source>
</evidence>
<dbReference type="PANTHER" id="PTHR43289">
    <property type="entry name" value="MITOGEN-ACTIVATED PROTEIN KINASE KINASE KINASE 20-RELATED"/>
    <property type="match status" value="1"/>
</dbReference>
<evidence type="ECO:0000256" key="3">
    <source>
        <dbReference type="ARBA" id="ARBA00022777"/>
    </source>
</evidence>
<evidence type="ECO:0000313" key="7">
    <source>
        <dbReference type="Proteomes" id="UP000182719"/>
    </source>
</evidence>
<evidence type="ECO:0000256" key="1">
    <source>
        <dbReference type="ARBA" id="ARBA00022679"/>
    </source>
</evidence>
<protein>
    <submittedName>
        <fullName evidence="6">Serine/threonine protein kinase</fullName>
    </submittedName>
</protein>
<dbReference type="Gene3D" id="3.30.200.20">
    <property type="entry name" value="Phosphorylase Kinase, domain 1"/>
    <property type="match status" value="1"/>
</dbReference>
<dbReference type="Proteomes" id="UP000182719">
    <property type="component" value="Unassembled WGS sequence"/>
</dbReference>
<keyword evidence="3 6" id="KW-0418">Kinase</keyword>
<accession>A0A1H7QS92</accession>
<dbReference type="SUPFAM" id="SSF56112">
    <property type="entry name" value="Protein kinase-like (PK-like)"/>
    <property type="match status" value="1"/>
</dbReference>
<keyword evidence="1" id="KW-0808">Transferase</keyword>
<dbReference type="CDD" id="cd14014">
    <property type="entry name" value="STKc_PknB_like"/>
    <property type="match status" value="1"/>
</dbReference>
<dbReference type="PANTHER" id="PTHR43289:SF34">
    <property type="entry name" value="SERINE_THREONINE-PROTEIN KINASE YBDM-RELATED"/>
    <property type="match status" value="1"/>
</dbReference>
<proteinExistence type="predicted"/>
<evidence type="ECO:0000313" key="6">
    <source>
        <dbReference type="EMBL" id="SEL50860.1"/>
    </source>
</evidence>